<dbReference type="EMBL" id="JAASQL010000001">
    <property type="protein sequence ID" value="NIJ44007.1"/>
    <property type="molecule type" value="Genomic_DNA"/>
</dbReference>
<comment type="caution">
    <text evidence="3">The sequence shown here is derived from an EMBL/GenBank/DDBJ whole genome shotgun (WGS) entry which is preliminary data.</text>
</comment>
<dbReference type="Proteomes" id="UP000745859">
    <property type="component" value="Unassembled WGS sequence"/>
</dbReference>
<evidence type="ECO:0000259" key="2">
    <source>
        <dbReference type="Pfam" id="PF14349"/>
    </source>
</evidence>
<evidence type="ECO:0000313" key="3">
    <source>
        <dbReference type="EMBL" id="NIJ44007.1"/>
    </source>
</evidence>
<dbReference type="NCBIfam" id="TIGR04189">
    <property type="entry name" value="surface_SprA"/>
    <property type="match status" value="1"/>
</dbReference>
<protein>
    <submittedName>
        <fullName evidence="3">Cell surface protein SprA</fullName>
    </submittedName>
</protein>
<dbReference type="InterPro" id="IPR025684">
    <property type="entry name" value="SprA_N_dom"/>
</dbReference>
<evidence type="ECO:0000313" key="4">
    <source>
        <dbReference type="Proteomes" id="UP000745859"/>
    </source>
</evidence>
<reference evidence="3 4" key="1">
    <citation type="submission" date="2020-03" db="EMBL/GenBank/DDBJ databases">
        <title>Genomic Encyclopedia of Type Strains, Phase IV (KMG-IV): sequencing the most valuable type-strain genomes for metagenomic binning, comparative biology and taxonomic classification.</title>
        <authorList>
            <person name="Goeker M."/>
        </authorList>
    </citation>
    <scope>NUCLEOTIDE SEQUENCE [LARGE SCALE GENOMIC DNA]</scope>
    <source>
        <strain evidence="3 4">DSM 101599</strain>
    </source>
</reference>
<dbReference type="RefSeq" id="WP_167183229.1">
    <property type="nucleotide sequence ID" value="NZ_JAASQL010000001.1"/>
</dbReference>
<dbReference type="InterPro" id="IPR026377">
    <property type="entry name" value="Cell_surface_SprA"/>
</dbReference>
<organism evidence="3 4">
    <name type="scientific">Wenyingzhuangia heitensis</name>
    <dbReference type="NCBI Taxonomy" id="1487859"/>
    <lineage>
        <taxon>Bacteria</taxon>
        <taxon>Pseudomonadati</taxon>
        <taxon>Bacteroidota</taxon>
        <taxon>Flavobacteriia</taxon>
        <taxon>Flavobacteriales</taxon>
        <taxon>Flavobacteriaceae</taxon>
        <taxon>Wenyingzhuangia</taxon>
    </lineage>
</organism>
<name>A0ABX0U5C0_9FLAO</name>
<gene>
    <name evidence="3" type="ORF">FHR24_000446</name>
</gene>
<feature type="region of interest" description="Disordered" evidence="1">
    <location>
        <begin position="1129"/>
        <end position="1160"/>
    </location>
</feature>
<proteinExistence type="predicted"/>
<feature type="domain" description="Gliding motility protein SprA N-terminal" evidence="2">
    <location>
        <begin position="55"/>
        <end position="441"/>
    </location>
</feature>
<accession>A0ABX0U5C0</accession>
<dbReference type="Pfam" id="PF14349">
    <property type="entry name" value="SprA_N"/>
    <property type="match status" value="2"/>
</dbReference>
<feature type="compositionally biased region" description="Polar residues" evidence="1">
    <location>
        <begin position="1129"/>
        <end position="1154"/>
    </location>
</feature>
<evidence type="ECO:0000256" key="1">
    <source>
        <dbReference type="SAM" id="MobiDB-lite"/>
    </source>
</evidence>
<keyword evidence="4" id="KW-1185">Reference proteome</keyword>
<feature type="domain" description="Gliding motility protein SprA N-terminal" evidence="2">
    <location>
        <begin position="1099"/>
        <end position="1596"/>
    </location>
</feature>
<sequence>MRKYFLIIVLLLFVVPIGYGQEKETDTLNSVEIPRTFSFDNNTDGVLYLKNPTEKKIEYDPTIGRYIVRETIGKSSFTTPTYLTEEEYKEYRLKQDVQDYFKAKTAAIEGRKKDAEEAQKDLLPTMYVNNKFFETLFGGTEIKMVPRGSVTMRFGVLYQNIENPLLSEENRSSFTPEFDQQIRANLSAKVGERLTADINYDTQSTFSFQNQLKLDFEPGEDDLIRKLEVGNINMDIKNNLITGSQSLFGVKAQLQFGATTVTGVFSQQQSQAKNIIAEGGSALTEFELRTTQYDNNRHFFIAQYFRNNYNTALAELPLINSAVQITKLEVWVTNRNTNTQDVRNIVGLVDLGESGTDKYDNTQSNITNNTVTATPVNTQFIPDNKANSLNQYIGTDKTQLREVENVPSALSGFEQGREYAVVENARKLSASEFTYNQQLGFISLNSRLNDGDVLAVAFEYTYRGEAYRVGELSTDGVESDKNIVVKLIRPQLINTEDIVFNLLMKNVYSIGAYNLEKEGFQFNLLYRDDATGQATNNLLGSQEDDIKTRTILNLTNLDRLDANNNLTRNVLNKGYAKGDGFFDYIEGLTVNSNNGSIIFPVIEPFGRDLESLLTNPSDIDKYVFNELYTKTASVAENDYQKKDKFLVQGQYTSSTSDGISLGAFNVPRGSVTVTAGGIVLVEGVDYTVDYFAGKVKIINPSIESSGQAINVSLENNTFFNQQQKTFVGVDVEHKFSDQFVLGATYLNIKEQPISNKVQLGQDPVNNSMYGLNLNYSSEVPVLTDWVNYLPNIDTDAPSTISVRGDFAYLRPNTPSTIDIGGEATTYLDDFEGAQIPINLGTAQNWSLSSAPVNFDGRDFGASNNNSVEYGKKRAKLAWYTIDQLFYTGSSLKPQNIDPDELSRAEVRPVQSEELFPERNLDVTQRTNLQTFDLSYYPNERGPYNYTAVTNPSEPSQLTNPSEKWAGITRGMVVTDFQRSNIQYVEFWMQDPYDSYSISNNEGIVTNSNPVNQKGTVYLNLGSISEDILKDNRKVFENGLPEDGTTSTGIDQTNVANVPTEKSLLYAFDQGDETRRNQDVGYDGMSDAEEKTRFPDLASLEDPSSDNFRFFRSTEHDNNNASILKRYKDYNNTQGNSPTAALSTESYPTSATNNPDVEDADRDQTMNTIDSYWQYKVDVSQNNLNKTTNEFIVDERTTSVTLENNTEKQFKWYLFRVPINSGESIGGINSFQSIRFMRMFLTDFEIPVTLRFADFQIVRGDWRIYDQIIDENDNLTERPTGATEDLLETGTVNIEENENRIPVNYILPPTISREALQGTSNVLQQNEQSLTVTVDKLQQNSTVGVYKNINVDMRMYKRLKMFIHAEELLQNTVSDKDLVAVIRLGSDTNDNYYQIEVPLNVTDIPNFGASNALNARAVWPEENDLDISLLDLTNVKIDRDKVGQSVTEIYPEQSAIDNSQTVLRVKGNPNLSNVRTIFLGIKNVDATQKSAEIWFNELRMSGFDNEGGWATKISADATIADFAKVAVNGAYQSIGFGSIDQSVNERSQEEIKSYSINTSVNVGQLLPNNWNVRIPVNYTVSEEIRTPKYDPKYEDVLATTAKEQGVAAESIDITTKRRSISLINVKKERSEVSERKPQIYDIENFSVSYTYSDATNESYVVEKDISQSVNAAANYAFKFKQIEVRPLENIPFLKSKSLSLLRDFNFNLLPTDIAVNSSIKRNYSEYKTRDLLETAGLEIPTLKQRNFMFDWDYRIGYKLTDAINLSFNASNNYIYDTFEQDVQTEEELDQIDLYSNFFNVGRPNNYTQNITATYKIPIDKLPLLSFVNADYSYTGNFNWRASSPDFVEKVGNTIQNGNTHNVSANLNFSKLYTEIGLKKLFRSSSAKKKMPTPGRSKKKSGTVGDFVYGVLSSIKTGRFSYNKNRSSSLDGYKPEIGFLGRNKYNGSYAPSLGYVFGQQTNVLQNAVENGWLLGRSGAEDDVLYNKNYMQSELTSLSYDITLKPIQDLNIQLTGSRSYSDTEQQQIDYVTGSSKIENSQINKSGNYNISYSLIKTAMGSDPDALFDEFVRNRAKIVTQIHPGGDSNSEQALNSQEVLIHSFLAAYSGTDVVTSDKTIFKKMPIPNWNITYRGLMRLDFIKKNFSNFTLSHGYNSSYTISNFSNNLNTDTSNPYQSDLIYSGITLIDAFSPLIKLDVKFKSSLSFRGTINTNRTLSLNLNNTTLSEITGNEYVFGLGYRFKDVKIKTRFLRKQRTLKGDINIKADVSYKTDVTNVRSIDTQTSQPVGGQNLFGLKLAADYNLSRNFTASLYYDQNVASYAISTLYPRQSINAGLSLVYNLGN</sequence>